<keyword evidence="4" id="KW-1185">Reference proteome</keyword>
<sequence>MKAATNNGLQCIGEESPDIPIGYWLFNGETDFKLAEAQQHYKTKRKFRNGKLGSRHFLARYGYLHRRTEGDRFVGNDKDINVLQSINFVFSKNDEVVKSDEECNGKGHKCRICMSEFDGKKELDDHLASPALPDIVTGVYESTSDTVIRAKAKKLDKTSSDSNIASEPPPVEPIDFKDATILIEGTVGEEFADSKRLKWLCRQQNFALSKFIRSKSQCEDAIKNGRVFVNRCVVMDSSRIVRENDVITLVEEYALVSTSTNNINANDNDSNSSEKVKVVKELLINKDVTLVVVHKPVGMRCVGSFSHTTLEMITKRQYETIRGVNGLSCNVISKLDTGSAGLCLLTVSSSTVDNGILDSVKAVYTFTVLVHGCPENWKSGVYSKVPSSSNRLWKRQKNGSGNSVDETSDPIATTSEKLCLDDALFIQFHDTQQIPTDDGEHHNKISTLTVQSSHDDGRLANTISYVLRKLGYPVVNDRFAKREGSSLPRRMRNLMKQKVCIGCYRVDIQLNESISTVEVASHNRTQCKYWRDVLGLQSGTRPT</sequence>
<accession>B8BZM8</accession>
<dbReference type="CDD" id="cd00165">
    <property type="entry name" value="S4"/>
    <property type="match status" value="1"/>
</dbReference>
<evidence type="ECO:0000313" key="3">
    <source>
        <dbReference type="EMBL" id="EED92908.1"/>
    </source>
</evidence>
<protein>
    <recommendedName>
        <fullName evidence="2">RNA-binding S4 domain-containing protein</fullName>
    </recommendedName>
</protein>
<dbReference type="GeneID" id="7448809"/>
<dbReference type="InterPro" id="IPR020103">
    <property type="entry name" value="PsdUridine_synth_cat_dom_sf"/>
</dbReference>
<proteinExistence type="predicted"/>
<dbReference type="AlphaFoldDB" id="B8BZM8"/>
<dbReference type="PROSITE" id="PS50889">
    <property type="entry name" value="S4"/>
    <property type="match status" value="1"/>
</dbReference>
<dbReference type="eggNOG" id="KOG4174">
    <property type="taxonomic scope" value="Eukaryota"/>
</dbReference>
<dbReference type="GO" id="GO:0001522">
    <property type="term" value="P:pseudouridine synthesis"/>
    <property type="evidence" value="ECO:0007669"/>
    <property type="project" value="InterPro"/>
</dbReference>
<evidence type="ECO:0000256" key="1">
    <source>
        <dbReference type="PROSITE-ProRule" id="PRU00182"/>
    </source>
</evidence>
<dbReference type="Pfam" id="PF01479">
    <property type="entry name" value="S4"/>
    <property type="match status" value="1"/>
</dbReference>
<dbReference type="Proteomes" id="UP000001449">
    <property type="component" value="Chromosome 4"/>
</dbReference>
<dbReference type="InterPro" id="IPR036986">
    <property type="entry name" value="S4_RNA-bd_sf"/>
</dbReference>
<dbReference type="OMA" id="HVCLCGT"/>
<dbReference type="InterPro" id="IPR002942">
    <property type="entry name" value="S4_RNA-bd"/>
</dbReference>
<keyword evidence="1" id="KW-0694">RNA-binding</keyword>
<organism evidence="3 4">
    <name type="scientific">Thalassiosira pseudonana</name>
    <name type="common">Marine diatom</name>
    <name type="synonym">Cyclotella nana</name>
    <dbReference type="NCBI Taxonomy" id="35128"/>
    <lineage>
        <taxon>Eukaryota</taxon>
        <taxon>Sar</taxon>
        <taxon>Stramenopiles</taxon>
        <taxon>Ochrophyta</taxon>
        <taxon>Bacillariophyta</taxon>
        <taxon>Coscinodiscophyceae</taxon>
        <taxon>Thalassiosirophycidae</taxon>
        <taxon>Thalassiosirales</taxon>
        <taxon>Thalassiosiraceae</taxon>
        <taxon>Thalassiosira</taxon>
    </lineage>
</organism>
<dbReference type="InParanoid" id="B8BZM8"/>
<dbReference type="GO" id="GO:0003723">
    <property type="term" value="F:RNA binding"/>
    <property type="evidence" value="ECO:0007669"/>
    <property type="project" value="UniProtKB-KW"/>
</dbReference>
<dbReference type="SUPFAM" id="SSF55120">
    <property type="entry name" value="Pseudouridine synthase"/>
    <property type="match status" value="1"/>
</dbReference>
<reference evidence="3 4" key="1">
    <citation type="journal article" date="2004" name="Science">
        <title>The genome of the diatom Thalassiosira pseudonana: ecology, evolution, and metabolism.</title>
        <authorList>
            <person name="Armbrust E.V."/>
            <person name="Berges J.A."/>
            <person name="Bowler C."/>
            <person name="Green B.R."/>
            <person name="Martinez D."/>
            <person name="Putnam N.H."/>
            <person name="Zhou S."/>
            <person name="Allen A.E."/>
            <person name="Apt K.E."/>
            <person name="Bechner M."/>
            <person name="Brzezinski M.A."/>
            <person name="Chaal B.K."/>
            <person name="Chiovitti A."/>
            <person name="Davis A.K."/>
            <person name="Demarest M.S."/>
            <person name="Detter J.C."/>
            <person name="Glavina T."/>
            <person name="Goodstein D."/>
            <person name="Hadi M.Z."/>
            <person name="Hellsten U."/>
            <person name="Hildebrand M."/>
            <person name="Jenkins B.D."/>
            <person name="Jurka J."/>
            <person name="Kapitonov V.V."/>
            <person name="Kroger N."/>
            <person name="Lau W.W."/>
            <person name="Lane T.W."/>
            <person name="Larimer F.W."/>
            <person name="Lippmeier J.C."/>
            <person name="Lucas S."/>
            <person name="Medina M."/>
            <person name="Montsant A."/>
            <person name="Obornik M."/>
            <person name="Parker M.S."/>
            <person name="Palenik B."/>
            <person name="Pazour G.J."/>
            <person name="Richardson P.M."/>
            <person name="Rynearson T.A."/>
            <person name="Saito M.A."/>
            <person name="Schwartz D.C."/>
            <person name="Thamatrakoln K."/>
            <person name="Valentin K."/>
            <person name="Vardi A."/>
            <person name="Wilkerson F.P."/>
            <person name="Rokhsar D.S."/>
        </authorList>
    </citation>
    <scope>NUCLEOTIDE SEQUENCE [LARGE SCALE GENOMIC DNA]</scope>
    <source>
        <strain evidence="3 4">CCMP1335</strain>
    </source>
</reference>
<dbReference type="KEGG" id="tps:THAPSDRAFT_22316"/>
<reference evidence="3 4" key="2">
    <citation type="journal article" date="2008" name="Nature">
        <title>The Phaeodactylum genome reveals the evolutionary history of diatom genomes.</title>
        <authorList>
            <person name="Bowler C."/>
            <person name="Allen A.E."/>
            <person name="Badger J.H."/>
            <person name="Grimwood J."/>
            <person name="Jabbari K."/>
            <person name="Kuo A."/>
            <person name="Maheswari U."/>
            <person name="Martens C."/>
            <person name="Maumus F."/>
            <person name="Otillar R.P."/>
            <person name="Rayko E."/>
            <person name="Salamov A."/>
            <person name="Vandepoele K."/>
            <person name="Beszteri B."/>
            <person name="Gruber A."/>
            <person name="Heijde M."/>
            <person name="Katinka M."/>
            <person name="Mock T."/>
            <person name="Valentin K."/>
            <person name="Verret F."/>
            <person name="Berges J.A."/>
            <person name="Brownlee C."/>
            <person name="Cadoret J.P."/>
            <person name="Chiovitti A."/>
            <person name="Choi C.J."/>
            <person name="Coesel S."/>
            <person name="De Martino A."/>
            <person name="Detter J.C."/>
            <person name="Durkin C."/>
            <person name="Falciatore A."/>
            <person name="Fournet J."/>
            <person name="Haruta M."/>
            <person name="Huysman M.J."/>
            <person name="Jenkins B.D."/>
            <person name="Jiroutova K."/>
            <person name="Jorgensen R.E."/>
            <person name="Joubert Y."/>
            <person name="Kaplan A."/>
            <person name="Kroger N."/>
            <person name="Kroth P.G."/>
            <person name="La Roche J."/>
            <person name="Lindquist E."/>
            <person name="Lommer M."/>
            <person name="Martin-Jezequel V."/>
            <person name="Lopez P.J."/>
            <person name="Lucas S."/>
            <person name="Mangogna M."/>
            <person name="McGinnis K."/>
            <person name="Medlin L.K."/>
            <person name="Montsant A."/>
            <person name="Oudot-Le Secq M.P."/>
            <person name="Napoli C."/>
            <person name="Obornik M."/>
            <person name="Parker M.S."/>
            <person name="Petit J.L."/>
            <person name="Porcel B.M."/>
            <person name="Poulsen N."/>
            <person name="Robison M."/>
            <person name="Rychlewski L."/>
            <person name="Rynearson T.A."/>
            <person name="Schmutz J."/>
            <person name="Shapiro H."/>
            <person name="Siaut M."/>
            <person name="Stanley M."/>
            <person name="Sussman M.R."/>
            <person name="Taylor A.R."/>
            <person name="Vardi A."/>
            <person name="von Dassow P."/>
            <person name="Vyverman W."/>
            <person name="Willis A."/>
            <person name="Wyrwicz L.S."/>
            <person name="Rokhsar D.S."/>
            <person name="Weissenbach J."/>
            <person name="Armbrust E.V."/>
            <person name="Green B.R."/>
            <person name="Van de Peer Y."/>
            <person name="Grigoriev I.V."/>
        </authorList>
    </citation>
    <scope>NUCLEOTIDE SEQUENCE [LARGE SCALE GENOMIC DNA]</scope>
    <source>
        <strain evidence="3 4">CCMP1335</strain>
    </source>
</reference>
<dbReference type="SMART" id="SM00363">
    <property type="entry name" value="S4"/>
    <property type="match status" value="1"/>
</dbReference>
<feature type="domain" description="RNA-binding S4" evidence="2">
    <location>
        <begin position="201"/>
        <end position="264"/>
    </location>
</feature>
<evidence type="ECO:0000259" key="2">
    <source>
        <dbReference type="SMART" id="SM00363"/>
    </source>
</evidence>
<dbReference type="HOGENOM" id="CLU_502076_0_0_1"/>
<name>B8BZM8_THAPS</name>
<dbReference type="Gene3D" id="3.10.290.10">
    <property type="entry name" value="RNA-binding S4 domain"/>
    <property type="match status" value="1"/>
</dbReference>
<dbReference type="EMBL" id="CM000641">
    <property type="protein sequence ID" value="EED92908.1"/>
    <property type="molecule type" value="Genomic_DNA"/>
</dbReference>
<dbReference type="RefSeq" id="XP_002289371.1">
    <property type="nucleotide sequence ID" value="XM_002289335.1"/>
</dbReference>
<dbReference type="GO" id="GO:0009982">
    <property type="term" value="F:pseudouridine synthase activity"/>
    <property type="evidence" value="ECO:0007669"/>
    <property type="project" value="InterPro"/>
</dbReference>
<evidence type="ECO:0000313" key="4">
    <source>
        <dbReference type="Proteomes" id="UP000001449"/>
    </source>
</evidence>
<dbReference type="PaxDb" id="35128-Thaps22316"/>
<gene>
    <name evidence="3" type="ORF">THAPSDRAFT_22316</name>
</gene>
<dbReference type="SUPFAM" id="SSF55174">
    <property type="entry name" value="Alpha-L RNA-binding motif"/>
    <property type="match status" value="1"/>
</dbReference>